<evidence type="ECO:0000313" key="1">
    <source>
        <dbReference type="EMBL" id="GAX18314.1"/>
    </source>
</evidence>
<organism evidence="1 2">
    <name type="scientific">Fistulifera solaris</name>
    <name type="common">Oleaginous diatom</name>
    <dbReference type="NCBI Taxonomy" id="1519565"/>
    <lineage>
        <taxon>Eukaryota</taxon>
        <taxon>Sar</taxon>
        <taxon>Stramenopiles</taxon>
        <taxon>Ochrophyta</taxon>
        <taxon>Bacillariophyta</taxon>
        <taxon>Bacillariophyceae</taxon>
        <taxon>Bacillariophycidae</taxon>
        <taxon>Naviculales</taxon>
        <taxon>Naviculaceae</taxon>
        <taxon>Fistulifera</taxon>
    </lineage>
</organism>
<dbReference type="Proteomes" id="UP000198406">
    <property type="component" value="Unassembled WGS sequence"/>
</dbReference>
<keyword evidence="2" id="KW-1185">Reference proteome</keyword>
<dbReference type="OrthoDB" id="43820at2759"/>
<evidence type="ECO:0008006" key="3">
    <source>
        <dbReference type="Google" id="ProtNLM"/>
    </source>
</evidence>
<dbReference type="InParanoid" id="A0A1Z5JWA4"/>
<accession>A0A1Z5JWA4</accession>
<proteinExistence type="predicted"/>
<protein>
    <recommendedName>
        <fullName evidence="3">Metallo-beta-lactamase domain-containing protein</fullName>
    </recommendedName>
</protein>
<dbReference type="InterPro" id="IPR036866">
    <property type="entry name" value="RibonucZ/Hydroxyglut_hydro"/>
</dbReference>
<reference evidence="1 2" key="1">
    <citation type="journal article" date="2015" name="Plant Cell">
        <title>Oil accumulation by the oleaginous diatom Fistulifera solaris as revealed by the genome and transcriptome.</title>
        <authorList>
            <person name="Tanaka T."/>
            <person name="Maeda Y."/>
            <person name="Veluchamy A."/>
            <person name="Tanaka M."/>
            <person name="Abida H."/>
            <person name="Marechal E."/>
            <person name="Bowler C."/>
            <person name="Muto M."/>
            <person name="Sunaga Y."/>
            <person name="Tanaka M."/>
            <person name="Yoshino T."/>
            <person name="Taniguchi T."/>
            <person name="Fukuda Y."/>
            <person name="Nemoto M."/>
            <person name="Matsumoto M."/>
            <person name="Wong P.S."/>
            <person name="Aburatani S."/>
            <person name="Fujibuchi W."/>
        </authorList>
    </citation>
    <scope>NUCLEOTIDE SEQUENCE [LARGE SCALE GENOMIC DNA]</scope>
    <source>
        <strain evidence="1 2">JPCC DA0580</strain>
    </source>
</reference>
<sequence>MANGDPKRLLASCFPFWLVRDGKAVMLAKTTSILVRPDRLPNSFDHGACCTWSPFTLVGRSRAGEGTSFAIPELKWVFDCGALVQGWKPVRIFLTHTHCDHVHFLTHFKDENSPPVVHLPVQAASLVKAYLKAHQEMVDCTTETGSQVAVQSKQDLILTATQSDHEFQFRQGGAMYIMHAVECDHRIPCLGYSIYKQKFKLKEAYVGLPGPEIGRLRKEGVEVTNSYLEPLILYLGDTTHKVFERLPDLLKEHKVVVVECSFIDDSDLERADTTKHTHWKNLKPYVDAHPGILFVLIHFTLKQRSLDFRKFFLHQSLHRNVHPMLINEEVEMEWKKSGETGDAPCCNCFMCCEKDQV</sequence>
<dbReference type="AlphaFoldDB" id="A0A1Z5JWA4"/>
<dbReference type="Gene3D" id="3.60.15.10">
    <property type="entry name" value="Ribonuclease Z/Hydroxyacylglutathione hydrolase-like"/>
    <property type="match status" value="1"/>
</dbReference>
<comment type="caution">
    <text evidence="1">The sequence shown here is derived from an EMBL/GenBank/DDBJ whole genome shotgun (WGS) entry which is preliminary data.</text>
</comment>
<gene>
    <name evidence="1" type="ORF">FisN_23Hh207</name>
</gene>
<dbReference type="SUPFAM" id="SSF56281">
    <property type="entry name" value="Metallo-hydrolase/oxidoreductase"/>
    <property type="match status" value="1"/>
</dbReference>
<name>A0A1Z5JWA4_FISSO</name>
<dbReference type="EMBL" id="BDSP01000127">
    <property type="protein sequence ID" value="GAX18314.1"/>
    <property type="molecule type" value="Genomic_DNA"/>
</dbReference>
<dbReference type="PANTHER" id="PTHR46504:SF2">
    <property type="entry name" value="TRNASE Z TRZ1"/>
    <property type="match status" value="1"/>
</dbReference>
<dbReference type="PANTHER" id="PTHR46504">
    <property type="entry name" value="TRNASE Z TRZ1"/>
    <property type="match status" value="1"/>
</dbReference>
<evidence type="ECO:0000313" key="2">
    <source>
        <dbReference type="Proteomes" id="UP000198406"/>
    </source>
</evidence>